<dbReference type="PROSITE" id="PS51296">
    <property type="entry name" value="RIESKE"/>
    <property type="match status" value="1"/>
</dbReference>
<keyword evidence="8" id="KW-0223">Dioxygenase</keyword>
<protein>
    <submittedName>
        <fullName evidence="8">Aromatic ring-hydroxylating dioxygenase subunit alpha</fullName>
        <ecNumber evidence="8">1.14.13.-</ecNumber>
    </submittedName>
</protein>
<proteinExistence type="predicted"/>
<evidence type="ECO:0000259" key="7">
    <source>
        <dbReference type="PROSITE" id="PS51296"/>
    </source>
</evidence>
<evidence type="ECO:0000313" key="8">
    <source>
        <dbReference type="EMBL" id="MDY0873149.1"/>
    </source>
</evidence>
<dbReference type="GO" id="GO:0051213">
    <property type="term" value="F:dioxygenase activity"/>
    <property type="evidence" value="ECO:0007669"/>
    <property type="project" value="UniProtKB-KW"/>
</dbReference>
<keyword evidence="6" id="KW-0411">Iron-sulfur</keyword>
<keyword evidence="9" id="KW-1185">Reference proteome</keyword>
<dbReference type="Proteomes" id="UP001271769">
    <property type="component" value="Unassembled WGS sequence"/>
</dbReference>
<dbReference type="Pfam" id="PF00848">
    <property type="entry name" value="Ring_hydroxyl_A"/>
    <property type="match status" value="2"/>
</dbReference>
<feature type="domain" description="Rieske" evidence="7">
    <location>
        <begin position="59"/>
        <end position="167"/>
    </location>
</feature>
<evidence type="ECO:0000313" key="9">
    <source>
        <dbReference type="Proteomes" id="UP001271769"/>
    </source>
</evidence>
<name>A0ABU5E0M9_9PROT</name>
<keyword evidence="3" id="KW-0479">Metal-binding</keyword>
<keyword evidence="2" id="KW-0001">2Fe-2S</keyword>
<dbReference type="Pfam" id="PF00355">
    <property type="entry name" value="Rieske"/>
    <property type="match status" value="1"/>
</dbReference>
<dbReference type="Gene3D" id="2.102.10.10">
    <property type="entry name" value="Rieske [2Fe-2S] iron-sulphur domain"/>
    <property type="match status" value="1"/>
</dbReference>
<evidence type="ECO:0000256" key="3">
    <source>
        <dbReference type="ARBA" id="ARBA00022723"/>
    </source>
</evidence>
<keyword evidence="5" id="KW-0408">Iron</keyword>
<dbReference type="InterPro" id="IPR015879">
    <property type="entry name" value="Ring_hydroxy_dOase_asu_C_dom"/>
</dbReference>
<dbReference type="EC" id="1.14.13.-" evidence="8"/>
<dbReference type="CDD" id="cd03469">
    <property type="entry name" value="Rieske_RO_Alpha_N"/>
    <property type="match status" value="1"/>
</dbReference>
<keyword evidence="4 8" id="KW-0560">Oxidoreductase</keyword>
<gene>
    <name evidence="8" type="ORF">SMD31_14500</name>
</gene>
<dbReference type="InterPro" id="IPR001663">
    <property type="entry name" value="Rng_hydr_dOase-A"/>
</dbReference>
<evidence type="ECO:0000256" key="1">
    <source>
        <dbReference type="ARBA" id="ARBA00001962"/>
    </source>
</evidence>
<reference evidence="8 9" key="1">
    <citation type="journal article" date="2013" name="Antonie Van Leeuwenhoek">
        <title>Dongia rigui sp. nov., isolated from freshwater of a large wetland in Korea.</title>
        <authorList>
            <person name="Baik K.S."/>
            <person name="Hwang Y.M."/>
            <person name="Choi J.S."/>
            <person name="Kwon J."/>
            <person name="Seong C.N."/>
        </authorList>
    </citation>
    <scope>NUCLEOTIDE SEQUENCE [LARGE SCALE GENOMIC DNA]</scope>
    <source>
        <strain evidence="8 9">04SU4-P</strain>
    </source>
</reference>
<dbReference type="PRINTS" id="PR00090">
    <property type="entry name" value="RNGDIOXGNASE"/>
</dbReference>
<dbReference type="RefSeq" id="WP_320501614.1">
    <property type="nucleotide sequence ID" value="NZ_JAXCLX010000002.1"/>
</dbReference>
<sequence length="372" mass="41977">MAPDSGPQASGTQAQKDFAEIAARMIDGKTTPLYTLPARWYHADDVYEAERWSVFAGTWQFICREADLPQPGDYTAAKIAGFDIFVLRDRNGALKAFHNLCSHRAAPLFAEGTGHCDVLRCRYHGWTFDHDGKLKAAPHFGECDWFKKDDHGLKAVRLDTWRGLVFVNIDGKAESLADFLSDVAKLVEPYPIETFHRRGGEDLAIKCNWKTYTDNFVEGYHIPGIHPFLSQAIDFGGFETTYGKHVVIMRAPQKASSIYGGLWLWIWPNMTLSVYPDGMNISRIVPHAPRLTSLHYNFYFQDISPATAEAQQKTIDINVQIVREDFGICEDAQDNLESGVYQRGPLSPKHEMGVKYYHDEVRAALKARGIAE</sequence>
<dbReference type="PANTHER" id="PTHR43756:SF5">
    <property type="entry name" value="CHOLINE MONOOXYGENASE, CHLOROPLASTIC"/>
    <property type="match status" value="1"/>
</dbReference>
<dbReference type="InterPro" id="IPR036922">
    <property type="entry name" value="Rieske_2Fe-2S_sf"/>
</dbReference>
<dbReference type="Gene3D" id="3.90.380.10">
    <property type="entry name" value="Naphthalene 1,2-dioxygenase Alpha Subunit, Chain A, domain 1"/>
    <property type="match status" value="2"/>
</dbReference>
<evidence type="ECO:0000256" key="4">
    <source>
        <dbReference type="ARBA" id="ARBA00023002"/>
    </source>
</evidence>
<accession>A0ABU5E0M9</accession>
<organism evidence="8 9">
    <name type="scientific">Dongia rigui</name>
    <dbReference type="NCBI Taxonomy" id="940149"/>
    <lineage>
        <taxon>Bacteria</taxon>
        <taxon>Pseudomonadati</taxon>
        <taxon>Pseudomonadota</taxon>
        <taxon>Alphaproteobacteria</taxon>
        <taxon>Rhodospirillales</taxon>
        <taxon>Dongiaceae</taxon>
        <taxon>Dongia</taxon>
    </lineage>
</organism>
<comment type="cofactor">
    <cofactor evidence="1">
        <name>Fe cation</name>
        <dbReference type="ChEBI" id="CHEBI:24875"/>
    </cofactor>
</comment>
<comment type="caution">
    <text evidence="8">The sequence shown here is derived from an EMBL/GenBank/DDBJ whole genome shotgun (WGS) entry which is preliminary data.</text>
</comment>
<evidence type="ECO:0000256" key="5">
    <source>
        <dbReference type="ARBA" id="ARBA00023004"/>
    </source>
</evidence>
<evidence type="ECO:0000256" key="2">
    <source>
        <dbReference type="ARBA" id="ARBA00022714"/>
    </source>
</evidence>
<dbReference type="InterPro" id="IPR017941">
    <property type="entry name" value="Rieske_2Fe-2S"/>
</dbReference>
<dbReference type="SUPFAM" id="SSF55961">
    <property type="entry name" value="Bet v1-like"/>
    <property type="match status" value="1"/>
</dbReference>
<dbReference type="SUPFAM" id="SSF50022">
    <property type="entry name" value="ISP domain"/>
    <property type="match status" value="1"/>
</dbReference>
<evidence type="ECO:0000256" key="6">
    <source>
        <dbReference type="ARBA" id="ARBA00023014"/>
    </source>
</evidence>
<dbReference type="EMBL" id="JAXCLX010000002">
    <property type="protein sequence ID" value="MDY0873149.1"/>
    <property type="molecule type" value="Genomic_DNA"/>
</dbReference>
<dbReference type="PANTHER" id="PTHR43756">
    <property type="entry name" value="CHOLINE MONOOXYGENASE, CHLOROPLASTIC"/>
    <property type="match status" value="1"/>
</dbReference>